<accession>A0AAN9NLI5</accession>
<evidence type="ECO:0000313" key="2">
    <source>
        <dbReference type="EMBL" id="KAK7372982.1"/>
    </source>
</evidence>
<proteinExistence type="predicted"/>
<evidence type="ECO:0000313" key="3">
    <source>
        <dbReference type="Proteomes" id="UP001374584"/>
    </source>
</evidence>
<dbReference type="EMBL" id="JAYMYR010000003">
    <property type="protein sequence ID" value="KAK7372982.1"/>
    <property type="molecule type" value="Genomic_DNA"/>
</dbReference>
<evidence type="ECO:0000256" key="1">
    <source>
        <dbReference type="SAM" id="MobiDB-lite"/>
    </source>
</evidence>
<reference evidence="2 3" key="1">
    <citation type="submission" date="2024-01" db="EMBL/GenBank/DDBJ databases">
        <title>The genomes of 5 underutilized Papilionoideae crops provide insights into root nodulation and disease resistanc.</title>
        <authorList>
            <person name="Jiang F."/>
        </authorList>
    </citation>
    <scope>NUCLEOTIDE SEQUENCE [LARGE SCALE GENOMIC DNA]</scope>
    <source>
        <strain evidence="2">JINMINGXINNONG_FW02</strain>
        <tissue evidence="2">Leaves</tissue>
    </source>
</reference>
<comment type="caution">
    <text evidence="2">The sequence shown here is derived from an EMBL/GenBank/DDBJ whole genome shotgun (WGS) entry which is preliminary data.</text>
</comment>
<name>A0AAN9NLI5_PHACN</name>
<feature type="region of interest" description="Disordered" evidence="1">
    <location>
        <begin position="1"/>
        <end position="32"/>
    </location>
</feature>
<dbReference type="AlphaFoldDB" id="A0AAN9NLI5"/>
<protein>
    <submittedName>
        <fullName evidence="2">Uncharacterized protein</fullName>
    </submittedName>
</protein>
<sequence length="104" mass="11549">MAANSHRVGSSDGDATSYRSRDGLSTRPVSASEEIQLRIDPMDLNDEITGLHSQARRLRHVIAHWLKCGSSVFQISKVTNKCSRCGENLKYLDVMAVVDHLLKP</sequence>
<gene>
    <name evidence="2" type="ORF">VNO80_06375</name>
</gene>
<organism evidence="2 3">
    <name type="scientific">Phaseolus coccineus</name>
    <name type="common">Scarlet runner bean</name>
    <name type="synonym">Phaseolus multiflorus</name>
    <dbReference type="NCBI Taxonomy" id="3886"/>
    <lineage>
        <taxon>Eukaryota</taxon>
        <taxon>Viridiplantae</taxon>
        <taxon>Streptophyta</taxon>
        <taxon>Embryophyta</taxon>
        <taxon>Tracheophyta</taxon>
        <taxon>Spermatophyta</taxon>
        <taxon>Magnoliopsida</taxon>
        <taxon>eudicotyledons</taxon>
        <taxon>Gunneridae</taxon>
        <taxon>Pentapetalae</taxon>
        <taxon>rosids</taxon>
        <taxon>fabids</taxon>
        <taxon>Fabales</taxon>
        <taxon>Fabaceae</taxon>
        <taxon>Papilionoideae</taxon>
        <taxon>50 kb inversion clade</taxon>
        <taxon>NPAAA clade</taxon>
        <taxon>indigoferoid/millettioid clade</taxon>
        <taxon>Phaseoleae</taxon>
        <taxon>Phaseolus</taxon>
    </lineage>
</organism>
<dbReference type="Proteomes" id="UP001374584">
    <property type="component" value="Unassembled WGS sequence"/>
</dbReference>
<keyword evidence="3" id="KW-1185">Reference proteome</keyword>